<protein>
    <recommendedName>
        <fullName evidence="2">2-dehydropantoate 2-reductase</fullName>
        <ecNumber evidence="2">1.1.1.169</ecNumber>
    </recommendedName>
    <alternativeName>
        <fullName evidence="5">Ketopantoate reductase</fullName>
    </alternativeName>
</protein>
<evidence type="ECO:0000256" key="2">
    <source>
        <dbReference type="ARBA" id="ARBA00013014"/>
    </source>
</evidence>
<dbReference type="InterPro" id="IPR013752">
    <property type="entry name" value="KPA_reductase"/>
</dbReference>
<dbReference type="Gene3D" id="1.10.1040.10">
    <property type="entry name" value="N-(1-d-carboxylethyl)-l-norvaline Dehydrogenase, domain 2"/>
    <property type="match status" value="1"/>
</dbReference>
<dbReference type="Proteomes" id="UP000005222">
    <property type="component" value="Chromosome F"/>
</dbReference>
<dbReference type="SUPFAM" id="SSF51735">
    <property type="entry name" value="NAD(P)-binding Rossmann-fold domains"/>
    <property type="match status" value="1"/>
</dbReference>
<organism evidence="8 9">
    <name type="scientific">Pichia sorbitophila (strain ATCC MYA-4447 / BCRC 22081 / CBS 7064 / NBRC 10061 / NRRL Y-12695)</name>
    <name type="common">Hybrid yeast</name>
    <dbReference type="NCBI Taxonomy" id="559304"/>
    <lineage>
        <taxon>Eukaryota</taxon>
        <taxon>Fungi</taxon>
        <taxon>Dikarya</taxon>
        <taxon>Ascomycota</taxon>
        <taxon>Saccharomycotina</taxon>
        <taxon>Pichiomycetes</taxon>
        <taxon>Debaryomycetaceae</taxon>
        <taxon>Millerozyma</taxon>
    </lineage>
</organism>
<dbReference type="Pfam" id="PF08546">
    <property type="entry name" value="ApbA_C"/>
    <property type="match status" value="1"/>
</dbReference>
<evidence type="ECO:0000313" key="8">
    <source>
        <dbReference type="EMBL" id="CCE88871.1"/>
    </source>
</evidence>
<evidence type="ECO:0000259" key="6">
    <source>
        <dbReference type="Pfam" id="PF02558"/>
    </source>
</evidence>
<evidence type="ECO:0000259" key="7">
    <source>
        <dbReference type="Pfam" id="PF08546"/>
    </source>
</evidence>
<dbReference type="eggNOG" id="ENOG502QPT5">
    <property type="taxonomic scope" value="Eukaryota"/>
</dbReference>
<dbReference type="SUPFAM" id="SSF48179">
    <property type="entry name" value="6-phosphogluconate dehydrogenase C-terminal domain-like"/>
    <property type="match status" value="1"/>
</dbReference>
<gene>
    <name evidence="8" type="primary">Piso0_001661</name>
    <name evidence="8" type="ORF">GNLVRS01_PISO0F11291g</name>
</gene>
<sequence length="359" mass="40149">MSGKLKLHVLGAGSMGCLVSHEVVRSNPNSVELVMLFKNRSRYDDFIRHNSEYTVLSKFQENYLKNTSRMSGGSPETILPSKDLRIDNMILSTKTHQSEKALSSYVKFMDKNSNLLILQNGMGVEASLRERFWPDEANCPNIYQAISTHGAYKTDPYTIHHAGMGKLFISKSPRTQGDKDSQDTVEKCSMVDTLLGSSRLSASFLTHKNFALMQMEKLVANSCINPLTALFDCFNGDLLYGDKIVTLMIPVIREAVKVFKAEYADIYNSAEGRSYLDESRLLSSVLDICKLNASNSSSMRQDMRHLNNTEIDSINGFISKLGDKHGISTSTNKMLTSMIKSKLSIERSLESKATSELKF</sequence>
<evidence type="ECO:0000313" key="9">
    <source>
        <dbReference type="Proteomes" id="UP000005222"/>
    </source>
</evidence>
<dbReference type="PROSITE" id="PS51257">
    <property type="entry name" value="PROKAR_LIPOPROTEIN"/>
    <property type="match status" value="1"/>
</dbReference>
<dbReference type="OMA" id="RKEPFQV"/>
<keyword evidence="9" id="KW-1185">Reference proteome</keyword>
<name>G8YLD7_PICSO</name>
<dbReference type="InterPro" id="IPR013332">
    <property type="entry name" value="KPR_N"/>
</dbReference>
<dbReference type="GO" id="GO:0005739">
    <property type="term" value="C:mitochondrion"/>
    <property type="evidence" value="ECO:0007669"/>
    <property type="project" value="TreeGrafter"/>
</dbReference>
<dbReference type="InterPro" id="IPR008927">
    <property type="entry name" value="6-PGluconate_DH-like_C_sf"/>
</dbReference>
<dbReference type="Pfam" id="PF02558">
    <property type="entry name" value="ApbA"/>
    <property type="match status" value="1"/>
</dbReference>
<dbReference type="GO" id="GO:0008677">
    <property type="term" value="F:2-dehydropantoate 2-reductase activity"/>
    <property type="evidence" value="ECO:0007669"/>
    <property type="project" value="UniProtKB-EC"/>
</dbReference>
<dbReference type="STRING" id="559304.G8YLD7"/>
<evidence type="ECO:0000256" key="4">
    <source>
        <dbReference type="ARBA" id="ARBA00023002"/>
    </source>
</evidence>
<dbReference type="EC" id="1.1.1.169" evidence="2"/>
<proteinExistence type="inferred from homology"/>
<dbReference type="GO" id="GO:0050661">
    <property type="term" value="F:NADP binding"/>
    <property type="evidence" value="ECO:0007669"/>
    <property type="project" value="TreeGrafter"/>
</dbReference>
<dbReference type="InterPro" id="IPR003710">
    <property type="entry name" value="ApbA"/>
</dbReference>
<evidence type="ECO:0000256" key="5">
    <source>
        <dbReference type="ARBA" id="ARBA00032024"/>
    </source>
</evidence>
<dbReference type="AlphaFoldDB" id="G8YLD7"/>
<dbReference type="FunCoup" id="G8YLD7">
    <property type="interactions" value="221"/>
</dbReference>
<dbReference type="InterPro" id="IPR050838">
    <property type="entry name" value="Ketopantoate_reductase"/>
</dbReference>
<dbReference type="InParanoid" id="G8YLD7"/>
<evidence type="ECO:0000256" key="1">
    <source>
        <dbReference type="ARBA" id="ARBA00007870"/>
    </source>
</evidence>
<feature type="domain" description="Ketopantoate reductase N-terminal" evidence="6">
    <location>
        <begin position="8"/>
        <end position="171"/>
    </location>
</feature>
<dbReference type="PANTHER" id="PTHR43765:SF2">
    <property type="entry name" value="2-DEHYDROPANTOATE 2-REDUCTASE"/>
    <property type="match status" value="1"/>
</dbReference>
<dbReference type="EMBL" id="FO082054">
    <property type="protein sequence ID" value="CCE88871.1"/>
    <property type="molecule type" value="Genomic_DNA"/>
</dbReference>
<dbReference type="HOGENOM" id="CLU_031468_10_2_1"/>
<feature type="domain" description="Ketopantoate reductase C-terminal" evidence="7">
    <location>
        <begin position="209"/>
        <end position="341"/>
    </location>
</feature>
<dbReference type="Gene3D" id="3.40.50.720">
    <property type="entry name" value="NAD(P)-binding Rossmann-like Domain"/>
    <property type="match status" value="1"/>
</dbReference>
<dbReference type="InterPro" id="IPR013328">
    <property type="entry name" value="6PGD_dom2"/>
</dbReference>
<keyword evidence="4" id="KW-0560">Oxidoreductase</keyword>
<dbReference type="InterPro" id="IPR036291">
    <property type="entry name" value="NAD(P)-bd_dom_sf"/>
</dbReference>
<accession>G8YLD7</accession>
<evidence type="ECO:0000256" key="3">
    <source>
        <dbReference type="ARBA" id="ARBA00022857"/>
    </source>
</evidence>
<dbReference type="NCBIfam" id="TIGR00745">
    <property type="entry name" value="apbA_panE"/>
    <property type="match status" value="1"/>
</dbReference>
<dbReference type="PANTHER" id="PTHR43765">
    <property type="entry name" value="2-DEHYDROPANTOATE 2-REDUCTASE-RELATED"/>
    <property type="match status" value="1"/>
</dbReference>
<dbReference type="OrthoDB" id="73846at2759"/>
<dbReference type="GO" id="GO:0015940">
    <property type="term" value="P:pantothenate biosynthetic process"/>
    <property type="evidence" value="ECO:0007669"/>
    <property type="project" value="InterPro"/>
</dbReference>
<keyword evidence="3" id="KW-0521">NADP</keyword>
<comment type="similarity">
    <text evidence="1">Belongs to the ketopantoate reductase family.</text>
</comment>
<reference evidence="8 9" key="1">
    <citation type="journal article" date="2012" name="G3 (Bethesda)">
        <title>Pichia sorbitophila, an interspecies yeast hybrid reveals early steps of genome resolution following polyploidization.</title>
        <authorList>
            <person name="Leh Louis V."/>
            <person name="Despons L."/>
            <person name="Friedrich A."/>
            <person name="Martin T."/>
            <person name="Durrens P."/>
            <person name="Casaregola S."/>
            <person name="Neuveglise C."/>
            <person name="Fairhead C."/>
            <person name="Marck C."/>
            <person name="Cruz J.A."/>
            <person name="Straub M.L."/>
            <person name="Kugler V."/>
            <person name="Sacerdot C."/>
            <person name="Uzunov Z."/>
            <person name="Thierry A."/>
            <person name="Weiss S."/>
            <person name="Bleykasten C."/>
            <person name="De Montigny J."/>
            <person name="Jacques N."/>
            <person name="Jung P."/>
            <person name="Lemaire M."/>
            <person name="Mallet S."/>
            <person name="Morel G."/>
            <person name="Richard G.F."/>
            <person name="Sarkar A."/>
            <person name="Savel G."/>
            <person name="Schacherer J."/>
            <person name="Seret M.L."/>
            <person name="Talla E."/>
            <person name="Samson G."/>
            <person name="Jubin C."/>
            <person name="Poulain J."/>
            <person name="Vacherie B."/>
            <person name="Barbe V."/>
            <person name="Pelletier E."/>
            <person name="Sherman D.J."/>
            <person name="Westhof E."/>
            <person name="Weissenbach J."/>
            <person name="Baret P.V."/>
            <person name="Wincker P."/>
            <person name="Gaillardin C."/>
            <person name="Dujon B."/>
            <person name="Souciet J.L."/>
        </authorList>
    </citation>
    <scope>NUCLEOTIDE SEQUENCE [LARGE SCALE GENOMIC DNA]</scope>
    <source>
        <strain evidence="9">ATCC MYA-4447 / BCRC 22081 / CBS 7064 / NBRC 10061 / NRRL Y-12695</strain>
    </source>
</reference>